<dbReference type="AlphaFoldDB" id="A0A699UFR4"/>
<protein>
    <submittedName>
        <fullName evidence="1">Uncharacterized protein</fullName>
    </submittedName>
</protein>
<name>A0A699UFR4_TANCI</name>
<dbReference type="EMBL" id="BKCJ011328697">
    <property type="protein sequence ID" value="GFD21297.1"/>
    <property type="molecule type" value="Genomic_DNA"/>
</dbReference>
<gene>
    <name evidence="1" type="ORF">Tci_893266</name>
</gene>
<sequence length="194" mass="20808">AGQLVRHGHFDAVAVAFGLEKQVVLPILGHDVTIDARAVGGREKQLLRFALQVGEVLVGVGVVGFVGLRAVLQREVHHVLLSHRVVDGLRGPHALEVILLGVALLKIDGAVRPVYQVGRFQQHHAPVAAPSLGRYHVGRHHIKRLAIGPAQNVRVAHAPGFADGRRADNRPVAIQGRVVVAIGAEREANSLFLL</sequence>
<reference evidence="1" key="1">
    <citation type="journal article" date="2019" name="Sci. Rep.">
        <title>Draft genome of Tanacetum cinerariifolium, the natural source of mosquito coil.</title>
        <authorList>
            <person name="Yamashiro T."/>
            <person name="Shiraishi A."/>
            <person name="Satake H."/>
            <person name="Nakayama K."/>
        </authorList>
    </citation>
    <scope>NUCLEOTIDE SEQUENCE</scope>
</reference>
<comment type="caution">
    <text evidence="1">The sequence shown here is derived from an EMBL/GenBank/DDBJ whole genome shotgun (WGS) entry which is preliminary data.</text>
</comment>
<feature type="non-terminal residue" evidence="1">
    <location>
        <position position="194"/>
    </location>
</feature>
<organism evidence="1">
    <name type="scientific">Tanacetum cinerariifolium</name>
    <name type="common">Dalmatian daisy</name>
    <name type="synonym">Chrysanthemum cinerariifolium</name>
    <dbReference type="NCBI Taxonomy" id="118510"/>
    <lineage>
        <taxon>Eukaryota</taxon>
        <taxon>Viridiplantae</taxon>
        <taxon>Streptophyta</taxon>
        <taxon>Embryophyta</taxon>
        <taxon>Tracheophyta</taxon>
        <taxon>Spermatophyta</taxon>
        <taxon>Magnoliopsida</taxon>
        <taxon>eudicotyledons</taxon>
        <taxon>Gunneridae</taxon>
        <taxon>Pentapetalae</taxon>
        <taxon>asterids</taxon>
        <taxon>campanulids</taxon>
        <taxon>Asterales</taxon>
        <taxon>Asteraceae</taxon>
        <taxon>Asteroideae</taxon>
        <taxon>Anthemideae</taxon>
        <taxon>Anthemidinae</taxon>
        <taxon>Tanacetum</taxon>
    </lineage>
</organism>
<proteinExistence type="predicted"/>
<accession>A0A699UFR4</accession>
<feature type="non-terminal residue" evidence="1">
    <location>
        <position position="1"/>
    </location>
</feature>
<evidence type="ECO:0000313" key="1">
    <source>
        <dbReference type="EMBL" id="GFD21297.1"/>
    </source>
</evidence>